<proteinExistence type="predicted"/>
<protein>
    <submittedName>
        <fullName evidence="1">Uncharacterized protein</fullName>
    </submittedName>
</protein>
<evidence type="ECO:0000313" key="2">
    <source>
        <dbReference type="Proteomes" id="UP000281028"/>
    </source>
</evidence>
<accession>A0A433WDW4</accession>
<dbReference type="RefSeq" id="WP_127042482.1">
    <property type="nucleotide sequence ID" value="NZ_JAABOK010000002.1"/>
</dbReference>
<reference evidence="1" key="1">
    <citation type="submission" date="2020-05" db="EMBL/GenBank/DDBJ databases">
        <title>Chitinophaga laudate sp. nov., isolated from a tropical peat swamp.</title>
        <authorList>
            <person name="Goh C.B.S."/>
            <person name="Lee M.S."/>
            <person name="Parimannan S."/>
            <person name="Pasbakhsh P."/>
            <person name="Yule C.M."/>
            <person name="Rajandas H."/>
            <person name="Loke S."/>
            <person name="Croft L."/>
            <person name="Tan J.B.L."/>
        </authorList>
    </citation>
    <scope>NUCLEOTIDE SEQUENCE</scope>
    <source>
        <strain evidence="1">Mgbs1</strain>
    </source>
</reference>
<gene>
    <name evidence="1" type="ORF">ECE50_015505</name>
</gene>
<keyword evidence="2" id="KW-1185">Reference proteome</keyword>
<evidence type="ECO:0000313" key="1">
    <source>
        <dbReference type="EMBL" id="NSL88247.1"/>
    </source>
</evidence>
<dbReference type="EMBL" id="RIAR02000001">
    <property type="protein sequence ID" value="NSL88247.1"/>
    <property type="molecule type" value="Genomic_DNA"/>
</dbReference>
<dbReference type="OrthoDB" id="663643at2"/>
<sequence>MILLYRYISSCLLTVLFLQPLQAQVSHAQAKVIAAIRREVGRISRDTAVIRVTVSNEEVTPPVTEGGVKITGFYKKNKIVKINRWTGMYHGNESFDYYFKDNQLIYVHELYWAFPPDSTGKGLNYRRADRAFEGMYYFQAGKIYDYITTGHNRFENDELDPGLILLEEAGECVRLLEKKQQQNRAVQK</sequence>
<dbReference type="AlphaFoldDB" id="A0A433WDW4"/>
<organism evidence="1 2">
    <name type="scientific">Chitinophaga solisilvae</name>
    <dbReference type="NCBI Taxonomy" id="1233460"/>
    <lineage>
        <taxon>Bacteria</taxon>
        <taxon>Pseudomonadati</taxon>
        <taxon>Bacteroidota</taxon>
        <taxon>Chitinophagia</taxon>
        <taxon>Chitinophagales</taxon>
        <taxon>Chitinophagaceae</taxon>
        <taxon>Chitinophaga</taxon>
    </lineage>
</organism>
<dbReference type="Proteomes" id="UP000281028">
    <property type="component" value="Unassembled WGS sequence"/>
</dbReference>
<comment type="caution">
    <text evidence="1">The sequence shown here is derived from an EMBL/GenBank/DDBJ whole genome shotgun (WGS) entry which is preliminary data.</text>
</comment>
<name>A0A433WDW4_9BACT</name>